<feature type="compositionally biased region" description="Basic and acidic residues" evidence="1">
    <location>
        <begin position="161"/>
        <end position="174"/>
    </location>
</feature>
<evidence type="ECO:0000313" key="3">
    <source>
        <dbReference type="Proteomes" id="UP000003635"/>
    </source>
</evidence>
<feature type="region of interest" description="Disordered" evidence="1">
    <location>
        <begin position="161"/>
        <end position="181"/>
    </location>
</feature>
<dbReference type="STRING" id="314256.OG2516_08928"/>
<dbReference type="HOGENOM" id="CLU_071531_0_0_5"/>
<dbReference type="eggNOG" id="ENOG502ZA0Y">
    <property type="taxonomic scope" value="Bacteria"/>
</dbReference>
<dbReference type="OrthoDB" id="1778949at2"/>
<protein>
    <submittedName>
        <fullName evidence="2">Uncharacterized protein</fullName>
    </submittedName>
</protein>
<keyword evidence="3" id="KW-1185">Reference proteome</keyword>
<proteinExistence type="predicted"/>
<dbReference type="AlphaFoldDB" id="Q2CCR4"/>
<accession>Q2CCR4</accession>
<evidence type="ECO:0000313" key="2">
    <source>
        <dbReference type="EMBL" id="EAR50449.1"/>
    </source>
</evidence>
<gene>
    <name evidence="2" type="ORF">OG2516_08928</name>
</gene>
<dbReference type="RefSeq" id="WP_007255307.1">
    <property type="nucleotide sequence ID" value="NZ_CH724107.1"/>
</dbReference>
<evidence type="ECO:0000256" key="1">
    <source>
        <dbReference type="SAM" id="MobiDB-lite"/>
    </source>
</evidence>
<dbReference type="Proteomes" id="UP000003635">
    <property type="component" value="Unassembled WGS sequence"/>
</dbReference>
<name>Q2CCR4_OCEGH</name>
<organism evidence="2 3">
    <name type="scientific">Oceanicola granulosus (strain ATCC BAA-861 / DSM 15982 / KCTC 12143 / HTCC2516)</name>
    <dbReference type="NCBI Taxonomy" id="314256"/>
    <lineage>
        <taxon>Bacteria</taxon>
        <taxon>Pseudomonadati</taxon>
        <taxon>Pseudomonadota</taxon>
        <taxon>Alphaproteobacteria</taxon>
        <taxon>Rhodobacterales</taxon>
        <taxon>Roseobacteraceae</taxon>
        <taxon>Oceanicola</taxon>
    </lineage>
</organism>
<comment type="caution">
    <text evidence="2">The sequence shown here is derived from an EMBL/GenBank/DDBJ whole genome shotgun (WGS) entry which is preliminary data.</text>
</comment>
<sequence>MHSLTKDGERVLIEVAARHGLSDAAVRALVVALAEGDGAAARYDHPDLGGVGRWPVTGAAEGLAARVEAACADIARAMAETRLVEDGAAPGGGDWPAELGQPAASGELGGRRYAIFPGAHRMLVARGDTTEVYDIEGHTIRDVVEDDGGLALETDRGRMRLADLRRDGGDEKVVPPETPAP</sequence>
<reference evidence="2 3" key="1">
    <citation type="journal article" date="2010" name="J. Bacteriol.">
        <title>Genome sequences of Oceanicola granulosus HTCC2516(T) and Oceanicola batsensis HTCC2597(TDelta).</title>
        <authorList>
            <person name="Thrash J.C."/>
            <person name="Cho J.C."/>
            <person name="Vergin K.L."/>
            <person name="Giovannoni S.J."/>
        </authorList>
    </citation>
    <scope>NUCLEOTIDE SEQUENCE [LARGE SCALE GENOMIC DNA]</scope>
    <source>
        <strain evidence="3">ATCC BAA-861 / DSM 15982 / KCTC 12143 / HTCC2516</strain>
    </source>
</reference>
<dbReference type="EMBL" id="AAOT01000028">
    <property type="protein sequence ID" value="EAR50449.1"/>
    <property type="molecule type" value="Genomic_DNA"/>
</dbReference>